<dbReference type="RefSeq" id="WP_006078537.1">
    <property type="nucleotide sequence ID" value="NZ_AOMD01000029.1"/>
</dbReference>
<comment type="caution">
    <text evidence="2">The sequence shown here is derived from an EMBL/GenBank/DDBJ whole genome shotgun (WGS) entry which is preliminary data.</text>
</comment>
<evidence type="ECO:0000313" key="3">
    <source>
        <dbReference type="Proteomes" id="UP000011669"/>
    </source>
</evidence>
<reference evidence="2 3" key="1">
    <citation type="journal article" date="2014" name="PLoS Genet.">
        <title>Phylogenetically driven sequencing of extremely halophilic archaea reveals strategies for static and dynamic osmo-response.</title>
        <authorList>
            <person name="Becker E.A."/>
            <person name="Seitzer P.M."/>
            <person name="Tritt A."/>
            <person name="Larsen D."/>
            <person name="Krusor M."/>
            <person name="Yao A.I."/>
            <person name="Wu D."/>
            <person name="Madern D."/>
            <person name="Eisen J.A."/>
            <person name="Darling A.E."/>
            <person name="Facciotti M.T."/>
        </authorList>
    </citation>
    <scope>NUCLEOTIDE SEQUENCE [LARGE SCALE GENOMIC DNA]</scope>
    <source>
        <strain evidence="2 3">DSM 5350</strain>
    </source>
</reference>
<dbReference type="STRING" id="1227455.C449_13392"/>
<accession>M0MCV3</accession>
<dbReference type="Pfam" id="PF00583">
    <property type="entry name" value="Acetyltransf_1"/>
    <property type="match status" value="1"/>
</dbReference>
<dbReference type="Proteomes" id="UP000011669">
    <property type="component" value="Unassembled WGS sequence"/>
</dbReference>
<dbReference type="SUPFAM" id="SSF55729">
    <property type="entry name" value="Acyl-CoA N-acyltransferases (Nat)"/>
    <property type="match status" value="1"/>
</dbReference>
<dbReference type="InterPro" id="IPR016181">
    <property type="entry name" value="Acyl_CoA_acyltransferase"/>
</dbReference>
<protein>
    <recommendedName>
        <fullName evidence="1">N-acetyltransferase domain-containing protein</fullName>
    </recommendedName>
</protein>
<dbReference type="GO" id="GO:0016747">
    <property type="term" value="F:acyltransferase activity, transferring groups other than amino-acyl groups"/>
    <property type="evidence" value="ECO:0007669"/>
    <property type="project" value="InterPro"/>
</dbReference>
<evidence type="ECO:0000313" key="2">
    <source>
        <dbReference type="EMBL" id="EMA43556.1"/>
    </source>
</evidence>
<dbReference type="PATRIC" id="fig|1227455.4.peg.2733"/>
<dbReference type="OrthoDB" id="379222at2157"/>
<organism evidence="2 3">
    <name type="scientific">Halococcus saccharolyticus DSM 5350</name>
    <dbReference type="NCBI Taxonomy" id="1227455"/>
    <lineage>
        <taxon>Archaea</taxon>
        <taxon>Methanobacteriati</taxon>
        <taxon>Methanobacteriota</taxon>
        <taxon>Stenosarchaea group</taxon>
        <taxon>Halobacteria</taxon>
        <taxon>Halobacteriales</taxon>
        <taxon>Halococcaceae</taxon>
        <taxon>Halococcus</taxon>
    </lineage>
</organism>
<feature type="domain" description="N-acetyltransferase" evidence="1">
    <location>
        <begin position="9"/>
        <end position="73"/>
    </location>
</feature>
<dbReference type="EMBL" id="AOMD01000029">
    <property type="protein sequence ID" value="EMA43556.1"/>
    <property type="molecule type" value="Genomic_DNA"/>
</dbReference>
<dbReference type="AlphaFoldDB" id="M0MCV3"/>
<keyword evidence="3" id="KW-1185">Reference proteome</keyword>
<dbReference type="InParanoid" id="M0MCV3"/>
<dbReference type="Gene3D" id="3.40.630.30">
    <property type="match status" value="1"/>
</dbReference>
<name>M0MCV3_9EURY</name>
<gene>
    <name evidence="2" type="ORF">C449_13392</name>
</gene>
<evidence type="ECO:0000259" key="1">
    <source>
        <dbReference type="Pfam" id="PF00583"/>
    </source>
</evidence>
<proteinExistence type="predicted"/>
<dbReference type="InterPro" id="IPR000182">
    <property type="entry name" value="GNAT_dom"/>
</dbReference>
<sequence>MTRSKIEYDYEPLGENGVNITHFRVIKAERRTGMGTAVMSALLDRFAAEGYEYVVVNMGGGEIACRFLTDTFGMSIVEGPNADGFVTAERDLTG</sequence>